<dbReference type="InParanoid" id="E5A2L8"/>
<evidence type="ECO:0000256" key="1">
    <source>
        <dbReference type="SAM" id="MobiDB-lite"/>
    </source>
</evidence>
<feature type="region of interest" description="Disordered" evidence="1">
    <location>
        <begin position="221"/>
        <end position="348"/>
    </location>
</feature>
<evidence type="ECO:0000313" key="2">
    <source>
        <dbReference type="EMBL" id="CBX97814.1"/>
    </source>
</evidence>
<evidence type="ECO:0000313" key="3">
    <source>
        <dbReference type="Proteomes" id="UP000002668"/>
    </source>
</evidence>
<dbReference type="eggNOG" id="ENOG502R2RI">
    <property type="taxonomic scope" value="Eukaryota"/>
</dbReference>
<feature type="compositionally biased region" description="Pro residues" evidence="1">
    <location>
        <begin position="581"/>
        <end position="590"/>
    </location>
</feature>
<gene>
    <name evidence="2" type="ORF">LEMA_P092230.1</name>
</gene>
<protein>
    <submittedName>
        <fullName evidence="2">Predicted protein</fullName>
    </submittedName>
</protein>
<feature type="region of interest" description="Disordered" evidence="1">
    <location>
        <begin position="458"/>
        <end position="486"/>
    </location>
</feature>
<keyword evidence="3" id="KW-1185">Reference proteome</keyword>
<feature type="compositionally biased region" description="Low complexity" evidence="1">
    <location>
        <begin position="297"/>
        <end position="313"/>
    </location>
</feature>
<dbReference type="OMA" id="LQHENEN"/>
<feature type="compositionally biased region" description="Basic and acidic residues" evidence="1">
    <location>
        <begin position="604"/>
        <end position="675"/>
    </location>
</feature>
<feature type="compositionally biased region" description="Acidic residues" evidence="1">
    <location>
        <begin position="252"/>
        <end position="262"/>
    </location>
</feature>
<accession>E5A2L8</accession>
<dbReference type="VEuPathDB" id="FungiDB:LEMA_P092230.1"/>
<reference evidence="3" key="1">
    <citation type="journal article" date="2011" name="Nat. Commun.">
        <title>Effector diversification within compartments of the Leptosphaeria maculans genome affected by Repeat-Induced Point mutations.</title>
        <authorList>
            <person name="Rouxel T."/>
            <person name="Grandaubert J."/>
            <person name="Hane J.K."/>
            <person name="Hoede C."/>
            <person name="van de Wouw A.P."/>
            <person name="Couloux A."/>
            <person name="Dominguez V."/>
            <person name="Anthouard V."/>
            <person name="Bally P."/>
            <person name="Bourras S."/>
            <person name="Cozijnsen A.J."/>
            <person name="Ciuffetti L.M."/>
            <person name="Degrave A."/>
            <person name="Dilmaghani A."/>
            <person name="Duret L."/>
            <person name="Fudal I."/>
            <person name="Goodwin S.B."/>
            <person name="Gout L."/>
            <person name="Glaser N."/>
            <person name="Linglin J."/>
            <person name="Kema G.H.J."/>
            <person name="Lapalu N."/>
            <person name="Lawrence C.B."/>
            <person name="May K."/>
            <person name="Meyer M."/>
            <person name="Ollivier B."/>
            <person name="Poulain J."/>
            <person name="Schoch C.L."/>
            <person name="Simon A."/>
            <person name="Spatafora J.W."/>
            <person name="Stachowiak A."/>
            <person name="Turgeon B.G."/>
            <person name="Tyler B.M."/>
            <person name="Vincent D."/>
            <person name="Weissenbach J."/>
            <person name="Amselem J."/>
            <person name="Quesneville H."/>
            <person name="Oliver R.P."/>
            <person name="Wincker P."/>
            <person name="Balesdent M.-H."/>
            <person name="Howlett B.J."/>
        </authorList>
    </citation>
    <scope>NUCLEOTIDE SEQUENCE [LARGE SCALE GENOMIC DNA]</scope>
    <source>
        <strain evidence="3">JN3 / isolate v23.1.3 / race Av1-4-5-6-7-8</strain>
    </source>
</reference>
<feature type="region of interest" description="Disordered" evidence="1">
    <location>
        <begin position="372"/>
        <end position="413"/>
    </location>
</feature>
<name>E5A2L8_LEPMJ</name>
<feature type="compositionally biased region" description="Polar residues" evidence="1">
    <location>
        <begin position="549"/>
        <end position="569"/>
    </location>
</feature>
<dbReference type="STRING" id="985895.E5A2L8"/>
<sequence length="823" mass="89902">MAKWTREAVELRQAAESIKKEQAEYEASSKERVQAAKNKYEEELQVNKCIEEAIREKGIQIKSLEEERRRLEEGQEGGEAPDGTENAEKEEDNRWKMTLGLLQQQYAQAWHLFTEAERANQEASHQLQYMQQRRMSQPQLFSQPLAAEMGPMRNNSQRARPLSMREGLLSSATGGFVHTSSAPFNSIGATASPPYPTTTPYFNPVNGMAIAPSRTKNLSMSQADLESLTGGAPMSPTAGSLLPADLFGDDFGQTEDEDEDDYGPLRAPSQDPSPHLRNVLPGLGAPGTMDRMQDPTSPASPQSRSQSAFASPRESAHDLQFYPNSDINNNNSNNVDSDKRSIRSTSSSFMNNAQASRFGGLFGLNRARGKTFSDEGPALGSLKPSQSQSLPRQEFGLDGSGNSRRRGSHSEGAWYDSFIRTKTQPVESPNSSQHVATRKRPFNMFGTKGDPWLTSVLGLERPSSPRQGSTKSGEGMALPRPSTESQSQFGWNANAFGARNSPLGVDWSINNTNTTSWSRMPSRRPSIQHGSSANLISEDMMHDDVLDFPSNTRSPTQAPIGTRPQSSASYMPGQLSASSLPPIPPTPPKQLNPAAASFNMFQLKRNEEERTEKAKRAAEKAAEKEAKKAEKAEKKEEKAKQAKAEKAARRDNKHTTSEAGDSRDTTSPHDSRMSRDTPSISTADMSEGSPRESLERTVSHAASENAGSIGKESFMQKLTRKGSTSQFLTFSKKNTLFSKNKGSDVPNTPDEADEDSGFLGLGRSTESMGNSPNIGTPKDKSSMLSWGSIKRIGKKDKTPSLHESVASEATGDEEDVFTEGAKA</sequence>
<feature type="compositionally biased region" description="Polar residues" evidence="1">
    <location>
        <begin position="721"/>
        <end position="740"/>
    </location>
</feature>
<feature type="compositionally biased region" description="Basic and acidic residues" evidence="1">
    <location>
        <begin position="689"/>
        <end position="698"/>
    </location>
</feature>
<feature type="region of interest" description="Disordered" evidence="1">
    <location>
        <begin position="66"/>
        <end position="91"/>
    </location>
</feature>
<feature type="compositionally biased region" description="Low complexity" evidence="1">
    <location>
        <begin position="324"/>
        <end position="335"/>
    </location>
</feature>
<feature type="region of interest" description="Disordered" evidence="1">
    <location>
        <begin position="545"/>
        <end position="823"/>
    </location>
</feature>
<feature type="compositionally biased region" description="Polar residues" evidence="1">
    <location>
        <begin position="764"/>
        <end position="774"/>
    </location>
</feature>
<dbReference type="OrthoDB" id="5572782at2759"/>
<dbReference type="EMBL" id="FP929132">
    <property type="protein sequence ID" value="CBX97814.1"/>
    <property type="molecule type" value="Genomic_DNA"/>
</dbReference>
<dbReference type="AlphaFoldDB" id="E5A2L8"/>
<dbReference type="Proteomes" id="UP000002668">
    <property type="component" value="Genome"/>
</dbReference>
<proteinExistence type="predicted"/>
<dbReference type="HOGENOM" id="CLU_005801_0_0_1"/>
<organism evidence="3">
    <name type="scientific">Leptosphaeria maculans (strain JN3 / isolate v23.1.3 / race Av1-4-5-6-7-8)</name>
    <name type="common">Blackleg fungus</name>
    <name type="synonym">Phoma lingam</name>
    <dbReference type="NCBI Taxonomy" id="985895"/>
    <lineage>
        <taxon>Eukaryota</taxon>
        <taxon>Fungi</taxon>
        <taxon>Dikarya</taxon>
        <taxon>Ascomycota</taxon>
        <taxon>Pezizomycotina</taxon>
        <taxon>Dothideomycetes</taxon>
        <taxon>Pleosporomycetidae</taxon>
        <taxon>Pleosporales</taxon>
        <taxon>Pleosporineae</taxon>
        <taxon>Leptosphaeriaceae</taxon>
        <taxon>Plenodomus</taxon>
        <taxon>Plenodomus lingam/Leptosphaeria maculans species complex</taxon>
    </lineage>
</organism>